<sequence length="39" mass="4817">MESTKQDALAIVNTRRQLFRRSKKKKEIEYEEKIPFLKY</sequence>
<dbReference type="EMBL" id="DPVV01000100">
    <property type="protein sequence ID" value="HCL01329.1"/>
    <property type="molecule type" value="Genomic_DNA"/>
</dbReference>
<dbReference type="Proteomes" id="UP000262969">
    <property type="component" value="Unassembled WGS sequence"/>
</dbReference>
<proteinExistence type="predicted"/>
<dbReference type="AlphaFoldDB" id="A0A3D2X2F6"/>
<comment type="caution">
    <text evidence="1">The sequence shown here is derived from an EMBL/GenBank/DDBJ whole genome shotgun (WGS) entry which is preliminary data.</text>
</comment>
<reference evidence="1 2" key="1">
    <citation type="journal article" date="2018" name="Nat. Biotechnol.">
        <title>A standardized bacterial taxonomy based on genome phylogeny substantially revises the tree of life.</title>
        <authorList>
            <person name="Parks D.H."/>
            <person name="Chuvochina M."/>
            <person name="Waite D.W."/>
            <person name="Rinke C."/>
            <person name="Skarshewski A."/>
            <person name="Chaumeil P.A."/>
            <person name="Hugenholtz P."/>
        </authorList>
    </citation>
    <scope>NUCLEOTIDE SEQUENCE [LARGE SCALE GENOMIC DNA]</scope>
    <source>
        <strain evidence="1">UBA11728</strain>
    </source>
</reference>
<accession>A0A3D2X2F6</accession>
<evidence type="ECO:0000313" key="2">
    <source>
        <dbReference type="Proteomes" id="UP000262969"/>
    </source>
</evidence>
<gene>
    <name evidence="1" type="ORF">DHW61_02770</name>
</gene>
<name>A0A3D2X2F6_9FIRM</name>
<protein>
    <submittedName>
        <fullName evidence="1">Protein lplB</fullName>
    </submittedName>
</protein>
<organism evidence="1 2">
    <name type="scientific">Lachnoclostridium phytofermentans</name>
    <dbReference type="NCBI Taxonomy" id="66219"/>
    <lineage>
        <taxon>Bacteria</taxon>
        <taxon>Bacillati</taxon>
        <taxon>Bacillota</taxon>
        <taxon>Clostridia</taxon>
        <taxon>Lachnospirales</taxon>
        <taxon>Lachnospiraceae</taxon>
    </lineage>
</organism>
<feature type="non-terminal residue" evidence="1">
    <location>
        <position position="39"/>
    </location>
</feature>
<evidence type="ECO:0000313" key="1">
    <source>
        <dbReference type="EMBL" id="HCL01329.1"/>
    </source>
</evidence>